<organism evidence="1 2">
    <name type="scientific">Hibiscus syriacus</name>
    <name type="common">Rose of Sharon</name>
    <dbReference type="NCBI Taxonomy" id="106335"/>
    <lineage>
        <taxon>Eukaryota</taxon>
        <taxon>Viridiplantae</taxon>
        <taxon>Streptophyta</taxon>
        <taxon>Embryophyta</taxon>
        <taxon>Tracheophyta</taxon>
        <taxon>Spermatophyta</taxon>
        <taxon>Magnoliopsida</taxon>
        <taxon>eudicotyledons</taxon>
        <taxon>Gunneridae</taxon>
        <taxon>Pentapetalae</taxon>
        <taxon>rosids</taxon>
        <taxon>malvids</taxon>
        <taxon>Malvales</taxon>
        <taxon>Malvaceae</taxon>
        <taxon>Malvoideae</taxon>
        <taxon>Hibiscus</taxon>
    </lineage>
</organism>
<protein>
    <submittedName>
        <fullName evidence="1">Uncharacterized protein</fullName>
    </submittedName>
</protein>
<dbReference type="Proteomes" id="UP000436088">
    <property type="component" value="Unassembled WGS sequence"/>
</dbReference>
<accession>A0A6A2XL58</accession>
<evidence type="ECO:0000313" key="1">
    <source>
        <dbReference type="EMBL" id="KAE8676543.1"/>
    </source>
</evidence>
<sequence length="183" mass="20609">MSAKDCGHHSKSRRKSFRRIIAGILIFPHCSYHNPYHLGYPSPSKPRFILQNATVYGFNASVPTSSPPVSKSPCHLGTRMIESDILRRAQHLRHIQGPTNHIPHFNPSNLPGDMEVDVWSPFINGNMVPISLDFSGFGVRTGSRSVFLTIKIDGRVRWKVGAFVSGRYHLTLDVQLIYFGKQK</sequence>
<proteinExistence type="predicted"/>
<gene>
    <name evidence="1" type="ORF">F3Y22_tig00111584pilonHSYRG00102</name>
</gene>
<comment type="caution">
    <text evidence="1">The sequence shown here is derived from an EMBL/GenBank/DDBJ whole genome shotgun (WGS) entry which is preliminary data.</text>
</comment>
<dbReference type="AlphaFoldDB" id="A0A6A2XL58"/>
<keyword evidence="2" id="KW-1185">Reference proteome</keyword>
<dbReference type="EMBL" id="VEPZ02001376">
    <property type="protein sequence ID" value="KAE8676543.1"/>
    <property type="molecule type" value="Genomic_DNA"/>
</dbReference>
<evidence type="ECO:0000313" key="2">
    <source>
        <dbReference type="Proteomes" id="UP000436088"/>
    </source>
</evidence>
<name>A0A6A2XL58_HIBSY</name>
<reference evidence="1" key="1">
    <citation type="submission" date="2019-09" db="EMBL/GenBank/DDBJ databases">
        <title>Draft genome information of white flower Hibiscus syriacus.</title>
        <authorList>
            <person name="Kim Y.-M."/>
        </authorList>
    </citation>
    <scope>NUCLEOTIDE SEQUENCE [LARGE SCALE GENOMIC DNA]</scope>
    <source>
        <strain evidence="1">YM2019G1</strain>
    </source>
</reference>